<keyword evidence="1" id="KW-1133">Transmembrane helix</keyword>
<dbReference type="InterPro" id="IPR012861">
    <property type="entry name" value="DUF1634"/>
</dbReference>
<evidence type="ECO:0000313" key="2">
    <source>
        <dbReference type="EMBL" id="RAJ79011.1"/>
    </source>
</evidence>
<dbReference type="EMBL" id="QLMA01000006">
    <property type="protein sequence ID" value="RAJ79011.1"/>
    <property type="molecule type" value="Genomic_DNA"/>
</dbReference>
<proteinExistence type="predicted"/>
<feature type="transmembrane region" description="Helical" evidence="1">
    <location>
        <begin position="105"/>
        <end position="125"/>
    </location>
</feature>
<dbReference type="RefSeq" id="WP_111593821.1">
    <property type="nucleotide sequence ID" value="NZ_QLMA01000006.1"/>
</dbReference>
<keyword evidence="1" id="KW-0472">Membrane</keyword>
<evidence type="ECO:0000313" key="3">
    <source>
        <dbReference type="Proteomes" id="UP000249819"/>
    </source>
</evidence>
<reference evidence="2 3" key="1">
    <citation type="submission" date="2018-06" db="EMBL/GenBank/DDBJ databases">
        <title>Genomic Encyclopedia of Archaeal and Bacterial Type Strains, Phase II (KMG-II): from individual species to whole genera.</title>
        <authorList>
            <person name="Goeker M."/>
        </authorList>
    </citation>
    <scope>NUCLEOTIDE SEQUENCE [LARGE SCALE GENOMIC DNA]</scope>
    <source>
        <strain evidence="2 3">DSM 29821</strain>
    </source>
</reference>
<dbReference type="AlphaFoldDB" id="A0A327VSJ7"/>
<feature type="transmembrane region" description="Helical" evidence="1">
    <location>
        <begin position="74"/>
        <end position="93"/>
    </location>
</feature>
<keyword evidence="3" id="KW-1185">Reference proteome</keyword>
<accession>A0A327VSJ7</accession>
<feature type="transmembrane region" description="Helical" evidence="1">
    <location>
        <begin position="12"/>
        <end position="36"/>
    </location>
</feature>
<name>A0A327VSJ7_9BACT</name>
<evidence type="ECO:0000256" key="1">
    <source>
        <dbReference type="SAM" id="Phobius"/>
    </source>
</evidence>
<organism evidence="2 3">
    <name type="scientific">Chitinophaga dinghuensis</name>
    <dbReference type="NCBI Taxonomy" id="1539050"/>
    <lineage>
        <taxon>Bacteria</taxon>
        <taxon>Pseudomonadati</taxon>
        <taxon>Bacteroidota</taxon>
        <taxon>Chitinophagia</taxon>
        <taxon>Chitinophagales</taxon>
        <taxon>Chitinophagaceae</taxon>
        <taxon>Chitinophaga</taxon>
    </lineage>
</organism>
<dbReference type="Pfam" id="PF07843">
    <property type="entry name" value="DUF1634"/>
    <property type="match status" value="1"/>
</dbReference>
<dbReference type="Proteomes" id="UP000249819">
    <property type="component" value="Unassembled WGS sequence"/>
</dbReference>
<protein>
    <submittedName>
        <fullName evidence="2">Putative membrane protein</fullName>
    </submittedName>
</protein>
<comment type="caution">
    <text evidence="2">The sequence shown here is derived from an EMBL/GenBank/DDBJ whole genome shotgun (WGS) entry which is preliminary data.</text>
</comment>
<gene>
    <name evidence="2" type="ORF">CLV59_10671</name>
</gene>
<sequence length="126" mass="13981">MANIKDKDLQYIIGNLLRWGVWTSLAIAFIGGVIYLSSHGLETVHHPKFVEQDHHMPGILQEVFQGISAGKGTAFMMLGVMLLFATPIMRVIFSLIGFILEKDRLYVVITLIVLMIIFVSVHGGLG</sequence>
<keyword evidence="1" id="KW-0812">Transmembrane</keyword>
<dbReference type="OrthoDB" id="1072981at2"/>